<proteinExistence type="inferred from homology"/>
<keyword evidence="4" id="KW-0812">Transmembrane</keyword>
<comment type="similarity">
    <text evidence="1 8">Belongs to the claudin family.</text>
</comment>
<evidence type="ECO:0000256" key="9">
    <source>
        <dbReference type="SAM" id="SignalP"/>
    </source>
</evidence>
<dbReference type="Gene3D" id="1.20.140.150">
    <property type="match status" value="1"/>
</dbReference>
<evidence type="ECO:0000256" key="1">
    <source>
        <dbReference type="ARBA" id="ARBA00008295"/>
    </source>
</evidence>
<dbReference type="InterPro" id="IPR006187">
    <property type="entry name" value="Claudin"/>
</dbReference>
<dbReference type="InterPro" id="IPR004031">
    <property type="entry name" value="PMP22/EMP/MP20/Claudin"/>
</dbReference>
<evidence type="ECO:0000256" key="3">
    <source>
        <dbReference type="ARBA" id="ARBA00022475"/>
    </source>
</evidence>
<feature type="signal peptide" evidence="9">
    <location>
        <begin position="1"/>
        <end position="16"/>
    </location>
</feature>
<dbReference type="Proteomes" id="UP001165780">
    <property type="component" value="Unplaced"/>
</dbReference>
<evidence type="ECO:0000256" key="6">
    <source>
        <dbReference type="ARBA" id="ARBA00022989"/>
    </source>
</evidence>
<dbReference type="GO" id="GO:0005923">
    <property type="term" value="C:bicellular tight junction"/>
    <property type="evidence" value="ECO:0007669"/>
    <property type="project" value="UniProtKB-SubCell"/>
</dbReference>
<organism evidence="10 11">
    <name type="scientific">Panthera pardus</name>
    <name type="common">Leopard</name>
    <name type="synonym">Felis pardus</name>
    <dbReference type="NCBI Taxonomy" id="9691"/>
    <lineage>
        <taxon>Eukaryota</taxon>
        <taxon>Metazoa</taxon>
        <taxon>Chordata</taxon>
        <taxon>Craniata</taxon>
        <taxon>Vertebrata</taxon>
        <taxon>Euteleostomi</taxon>
        <taxon>Mammalia</taxon>
        <taxon>Eutheria</taxon>
        <taxon>Laurasiatheria</taxon>
        <taxon>Carnivora</taxon>
        <taxon>Feliformia</taxon>
        <taxon>Felidae</taxon>
        <taxon>Pantherinae</taxon>
        <taxon>Panthera</taxon>
    </lineage>
</organism>
<protein>
    <recommendedName>
        <fullName evidence="8">Claudin</fullName>
    </recommendedName>
</protein>
<name>A0A9W2V0C5_PANPR</name>
<feature type="chain" id="PRO_5040995284" description="Claudin" evidence="9">
    <location>
        <begin position="17"/>
        <end position="212"/>
    </location>
</feature>
<dbReference type="PANTHER" id="PTHR12002">
    <property type="entry name" value="CLAUDIN"/>
    <property type="match status" value="1"/>
</dbReference>
<sequence length="212" mass="22492">MALLGWVGLVARTAIPQWHVSSQEGDNSITGQARYKGLWMDCVTQGTGVLSCKIGHTGHLVAASRGLGFLATLDTMGTRCASCSGEDQVKRARVAVTGGIIFIVKGPAASNRTACSGVATRLGAGETTSLNKDLRTRWTDSLTARELRIRKASVSLQEQLWALSRGERVPSRQREKPLASGLCFGASPDKAFELGSQADGRLSFRGGTAETL</sequence>
<reference evidence="11" key="1">
    <citation type="submission" date="2025-08" db="UniProtKB">
        <authorList>
            <consortium name="RefSeq"/>
        </authorList>
    </citation>
    <scope>IDENTIFICATION</scope>
    <source>
        <tissue evidence="11">Whole blood</tissue>
    </source>
</reference>
<dbReference type="GO" id="GO:0005198">
    <property type="term" value="F:structural molecule activity"/>
    <property type="evidence" value="ECO:0007669"/>
    <property type="project" value="InterPro"/>
</dbReference>
<evidence type="ECO:0000313" key="10">
    <source>
        <dbReference type="Proteomes" id="UP001165780"/>
    </source>
</evidence>
<keyword evidence="5 8" id="KW-0965">Cell junction</keyword>
<evidence type="ECO:0000313" key="11">
    <source>
        <dbReference type="RefSeq" id="XP_053752150.1"/>
    </source>
</evidence>
<evidence type="ECO:0000256" key="2">
    <source>
        <dbReference type="ARBA" id="ARBA00022427"/>
    </source>
</evidence>
<comment type="function">
    <text evidence="8">Claudins function as major constituents of the tight junction complexes that regulate the permeability of epithelia.</text>
</comment>
<keyword evidence="9" id="KW-0732">Signal</keyword>
<dbReference type="RefSeq" id="XP_053752150.1">
    <property type="nucleotide sequence ID" value="XM_053896175.1"/>
</dbReference>
<dbReference type="GeneID" id="109258298"/>
<comment type="subcellular location">
    <subcellularLocation>
        <location evidence="8">Cell junction</location>
        <location evidence="8">Tight junction</location>
    </subcellularLocation>
    <subcellularLocation>
        <location evidence="8">Cell membrane</location>
        <topology evidence="8">Multi-pass membrane protein</topology>
    </subcellularLocation>
</comment>
<evidence type="ECO:0000256" key="8">
    <source>
        <dbReference type="RuleBase" id="RU060637"/>
    </source>
</evidence>
<evidence type="ECO:0000256" key="4">
    <source>
        <dbReference type="ARBA" id="ARBA00022692"/>
    </source>
</evidence>
<keyword evidence="2 8" id="KW-0796">Tight junction</keyword>
<accession>A0A9W2V0C5</accession>
<dbReference type="GO" id="GO:0005886">
    <property type="term" value="C:plasma membrane"/>
    <property type="evidence" value="ECO:0007669"/>
    <property type="project" value="UniProtKB-SubCell"/>
</dbReference>
<dbReference type="InterPro" id="IPR017974">
    <property type="entry name" value="Claudin_CS"/>
</dbReference>
<dbReference type="PROSITE" id="PS01346">
    <property type="entry name" value="CLAUDIN"/>
    <property type="match status" value="1"/>
</dbReference>
<keyword evidence="3 8" id="KW-1003">Cell membrane</keyword>
<evidence type="ECO:0000256" key="7">
    <source>
        <dbReference type="ARBA" id="ARBA00023136"/>
    </source>
</evidence>
<evidence type="ECO:0000256" key="5">
    <source>
        <dbReference type="ARBA" id="ARBA00022949"/>
    </source>
</evidence>
<dbReference type="Pfam" id="PF00822">
    <property type="entry name" value="PMP22_Claudin"/>
    <property type="match status" value="1"/>
</dbReference>
<keyword evidence="7" id="KW-0472">Membrane</keyword>
<gene>
    <name evidence="11" type="primary">LOC109258298</name>
</gene>
<keyword evidence="10" id="KW-1185">Reference proteome</keyword>
<dbReference type="AlphaFoldDB" id="A0A9W2V0C5"/>
<keyword evidence="6" id="KW-1133">Transmembrane helix</keyword>